<dbReference type="AlphaFoldDB" id="A0A1G6QUV5"/>
<dbReference type="EMBL" id="FNAD01000001">
    <property type="protein sequence ID" value="SDC95565.1"/>
    <property type="molecule type" value="Genomic_DNA"/>
</dbReference>
<dbReference type="InterPro" id="IPR027417">
    <property type="entry name" value="P-loop_NTPase"/>
</dbReference>
<keyword evidence="1" id="KW-0472">Membrane</keyword>
<feature type="transmembrane region" description="Helical" evidence="1">
    <location>
        <begin position="472"/>
        <end position="490"/>
    </location>
</feature>
<protein>
    <submittedName>
        <fullName evidence="2">NACHT domain-containing protein</fullName>
    </submittedName>
</protein>
<evidence type="ECO:0000313" key="2">
    <source>
        <dbReference type="EMBL" id="SDC95565.1"/>
    </source>
</evidence>
<evidence type="ECO:0000313" key="3">
    <source>
        <dbReference type="Proteomes" id="UP000198949"/>
    </source>
</evidence>
<keyword evidence="1" id="KW-0812">Transmembrane</keyword>
<dbReference type="SUPFAM" id="SSF52540">
    <property type="entry name" value="P-loop containing nucleoside triphosphate hydrolases"/>
    <property type="match status" value="1"/>
</dbReference>
<name>A0A1G6QUV5_9ACTN</name>
<sequence length="642" mass="70530">MVRALQSLEFQVRDDWRKEARDRGLAPAPIRVRLTPSAVTVDDRREQSTGQPDVPGVSWLRTFNRLNPFDKGATGSRGQRDLHSLAAPIIDARTGGTVTIDEIGEEWRRDCRKRFVILGAPGSGKTSVLVNLLCDILSEPDRTAGDPVPVLVTVTGWDPNTPFPDWLEARLKQDYPHLAQRSHQERGRRNDPSLAAVLIATGKIIPLLDGLDEIADQDRQSRVIAELNKAAYDVPLALTCRTTEYRVAVNRGEFTHDAKEYELQPLDVRQAAAYLRGGERTPASADVAAGRWESVISELGRGGPLAEALSTPLMVYLARTAYEGTHARPSELIELPTRKAIEQRLAAAYLPAVYQRTTRHRQLHGRRLDDAMAAMQFFARHLRDQGTTDLAWWELHRAIHPARLKIIQNLWFVLIGGLMCGLVYVFWGEPVTGFAGVLAGIYTGVLAAALVFRGTSRTVETPRSFQFSQRGLIVALTLGLAFGLAVGFAVGPATGIIVGSVVGLGFGATGSLRTRSDLRNSTVGPRRTLRSDQIGVLIPDWLLIGILSGLAGGHALGFAVSFAFGFPGGFAYRLRGRFGTASGTLMHVSLWLRLTGSLPWGVRILPALEDAKRRHVLRQVGAVYQFRHLTIQEHLAQQPDHP</sequence>
<feature type="transmembrane region" description="Helical" evidence="1">
    <location>
        <begin position="406"/>
        <end position="427"/>
    </location>
</feature>
<keyword evidence="1" id="KW-1133">Transmembrane helix</keyword>
<gene>
    <name evidence="2" type="ORF">SAMN05216270_10199</name>
</gene>
<accession>A0A1G6QUV5</accession>
<dbReference type="Proteomes" id="UP000198949">
    <property type="component" value="Unassembled WGS sequence"/>
</dbReference>
<feature type="transmembrane region" description="Helical" evidence="1">
    <location>
        <begin position="433"/>
        <end position="452"/>
    </location>
</feature>
<keyword evidence="3" id="KW-1185">Reference proteome</keyword>
<reference evidence="3" key="1">
    <citation type="submission" date="2016-10" db="EMBL/GenBank/DDBJ databases">
        <authorList>
            <person name="Varghese N."/>
            <person name="Submissions S."/>
        </authorList>
    </citation>
    <scope>NUCLEOTIDE SEQUENCE [LARGE SCALE GENOMIC DNA]</scope>
    <source>
        <strain evidence="3">CGMCC 4.3516</strain>
    </source>
</reference>
<dbReference type="Gene3D" id="3.40.50.300">
    <property type="entry name" value="P-loop containing nucleotide triphosphate hydrolases"/>
    <property type="match status" value="1"/>
</dbReference>
<organism evidence="2 3">
    <name type="scientific">Glycomyces harbinensis</name>
    <dbReference type="NCBI Taxonomy" id="58114"/>
    <lineage>
        <taxon>Bacteria</taxon>
        <taxon>Bacillati</taxon>
        <taxon>Actinomycetota</taxon>
        <taxon>Actinomycetes</taxon>
        <taxon>Glycomycetales</taxon>
        <taxon>Glycomycetaceae</taxon>
        <taxon>Glycomyces</taxon>
    </lineage>
</organism>
<proteinExistence type="predicted"/>
<dbReference type="STRING" id="58114.SAMN05216270_10199"/>
<evidence type="ECO:0000256" key="1">
    <source>
        <dbReference type="SAM" id="Phobius"/>
    </source>
</evidence>
<feature type="transmembrane region" description="Helical" evidence="1">
    <location>
        <begin position="534"/>
        <end position="564"/>
    </location>
</feature>